<dbReference type="SMART" id="SM00335">
    <property type="entry name" value="ANX"/>
    <property type="match status" value="2"/>
</dbReference>
<dbReference type="Pfam" id="PF00191">
    <property type="entry name" value="Annexin"/>
    <property type="match status" value="2"/>
</dbReference>
<dbReference type="GeneID" id="113723275"/>
<dbReference type="Proteomes" id="UP001652660">
    <property type="component" value="Chromosome 2c"/>
</dbReference>
<dbReference type="AlphaFoldDB" id="A0A6P6VHV9"/>
<evidence type="ECO:0000256" key="1">
    <source>
        <dbReference type="ARBA" id="ARBA00022723"/>
    </source>
</evidence>
<dbReference type="GO" id="GO:0001786">
    <property type="term" value="F:phosphatidylserine binding"/>
    <property type="evidence" value="ECO:0007669"/>
    <property type="project" value="TreeGrafter"/>
</dbReference>
<reference evidence="7" key="2">
    <citation type="submission" date="2025-08" db="UniProtKB">
        <authorList>
            <consortium name="RefSeq"/>
        </authorList>
    </citation>
    <scope>IDENTIFICATION</scope>
    <source>
        <tissue evidence="7">Leaves</tissue>
    </source>
</reference>
<gene>
    <name evidence="7" type="primary">LOC113723275</name>
</gene>
<evidence type="ECO:0000256" key="2">
    <source>
        <dbReference type="ARBA" id="ARBA00022737"/>
    </source>
</evidence>
<dbReference type="InterPro" id="IPR018502">
    <property type="entry name" value="Annexin_repeat"/>
</dbReference>
<dbReference type="PRINTS" id="PR00196">
    <property type="entry name" value="ANNEXIN"/>
</dbReference>
<dbReference type="GO" id="GO:0005509">
    <property type="term" value="F:calcium ion binding"/>
    <property type="evidence" value="ECO:0007669"/>
    <property type="project" value="InterPro"/>
</dbReference>
<evidence type="ECO:0000256" key="5">
    <source>
        <dbReference type="ARBA" id="ARBA00023302"/>
    </source>
</evidence>
<keyword evidence="1" id="KW-0479">Metal-binding</keyword>
<dbReference type="Gene3D" id="1.10.220.10">
    <property type="entry name" value="Annexin"/>
    <property type="match status" value="3"/>
</dbReference>
<keyword evidence="2" id="KW-0677">Repeat</keyword>
<dbReference type="GO" id="GO:0005544">
    <property type="term" value="F:calcium-dependent phospholipid binding"/>
    <property type="evidence" value="ECO:0007669"/>
    <property type="project" value="UniProtKB-KW"/>
</dbReference>
<keyword evidence="6" id="KW-1185">Reference proteome</keyword>
<dbReference type="GO" id="GO:0009408">
    <property type="term" value="P:response to heat"/>
    <property type="evidence" value="ECO:0007669"/>
    <property type="project" value="TreeGrafter"/>
</dbReference>
<dbReference type="FunFam" id="1.10.220.10:FF:000006">
    <property type="entry name" value="Annexin"/>
    <property type="match status" value="1"/>
</dbReference>
<evidence type="ECO:0000256" key="3">
    <source>
        <dbReference type="ARBA" id="ARBA00022837"/>
    </source>
</evidence>
<keyword evidence="3" id="KW-0106">Calcium</keyword>
<evidence type="ECO:0000313" key="7">
    <source>
        <dbReference type="RefSeq" id="XP_027102246.1"/>
    </source>
</evidence>
<sequence length="314" mass="36267">MAHPKEISALNKAFTGLGVDEKTSISILTKWHPHQLHSYRKATPDFFIEDERQFERWSDPRVLQLRQEFIRFKDAVVLRTMHPWERDARLFKEALQMGPRIDIIIETACTRSSEDLLGARRAYHSLFHRSIEEDIASQIRTSERKLLVALVSAYRYEGPHVQEERAKSEAEVLYNAIKAVAKKNPTENEEVIMILATRSKSHIKAVYKYCEEISGNHLQQDPDGDWALKQTVQCLCMPHAYFSKILDASLRTDVDEAARDSVTRVILTRADVDIKQIKEEFQHKFSGVSLSKRIEEVANGNYRDFLLALVSKEN</sequence>
<dbReference type="PANTHER" id="PTHR10502">
    <property type="entry name" value="ANNEXIN"/>
    <property type="match status" value="1"/>
</dbReference>
<dbReference type="InterPro" id="IPR037104">
    <property type="entry name" value="Annexin_sf"/>
</dbReference>
<keyword evidence="4" id="KW-0041">Annexin</keyword>
<keyword evidence="5" id="KW-0111">Calcium/phospholipid-binding</keyword>
<dbReference type="GO" id="GO:0005737">
    <property type="term" value="C:cytoplasm"/>
    <property type="evidence" value="ECO:0007669"/>
    <property type="project" value="TreeGrafter"/>
</dbReference>
<dbReference type="FunFam" id="1.10.220.10:FF:000014">
    <property type="entry name" value="annexin D4"/>
    <property type="match status" value="1"/>
</dbReference>
<dbReference type="GO" id="GO:0009651">
    <property type="term" value="P:response to salt stress"/>
    <property type="evidence" value="ECO:0007669"/>
    <property type="project" value="TreeGrafter"/>
</dbReference>
<dbReference type="PANTHER" id="PTHR10502:SF196">
    <property type="entry name" value="ANNEXIN D4"/>
    <property type="match status" value="1"/>
</dbReference>
<dbReference type="RefSeq" id="XP_027102246.1">
    <property type="nucleotide sequence ID" value="XM_027246445.2"/>
</dbReference>
<protein>
    <submittedName>
        <fullName evidence="7">Annexin D4-like</fullName>
    </submittedName>
</protein>
<evidence type="ECO:0000313" key="6">
    <source>
        <dbReference type="Proteomes" id="UP001652660"/>
    </source>
</evidence>
<dbReference type="OrthoDB" id="37886at2759"/>
<dbReference type="GO" id="GO:0005886">
    <property type="term" value="C:plasma membrane"/>
    <property type="evidence" value="ECO:0007669"/>
    <property type="project" value="TreeGrafter"/>
</dbReference>
<dbReference type="GO" id="GO:0009409">
    <property type="term" value="P:response to cold"/>
    <property type="evidence" value="ECO:0007669"/>
    <property type="project" value="TreeGrafter"/>
</dbReference>
<dbReference type="SUPFAM" id="SSF47874">
    <property type="entry name" value="Annexin"/>
    <property type="match status" value="1"/>
</dbReference>
<dbReference type="InterPro" id="IPR001464">
    <property type="entry name" value="Annexin"/>
</dbReference>
<dbReference type="PROSITE" id="PS51897">
    <property type="entry name" value="ANNEXIN_2"/>
    <property type="match status" value="1"/>
</dbReference>
<reference evidence="6" key="1">
    <citation type="journal article" date="2025" name="Foods">
        <title>Unveiling the Microbial Signatures of Arabica Coffee Cherries: Insights into Ripeness Specific Diversity, Functional Traits, and Implications for Quality and Safety.</title>
        <authorList>
            <consortium name="RefSeq"/>
            <person name="Tenea G.N."/>
            <person name="Cifuentes V."/>
            <person name="Reyes P."/>
            <person name="Cevallos-Vallejos M."/>
        </authorList>
    </citation>
    <scope>NUCLEOTIDE SEQUENCE [LARGE SCALE GENOMIC DNA]</scope>
</reference>
<proteinExistence type="predicted"/>
<evidence type="ECO:0000256" key="4">
    <source>
        <dbReference type="ARBA" id="ARBA00023216"/>
    </source>
</evidence>
<organism evidence="6 7">
    <name type="scientific">Coffea arabica</name>
    <name type="common">Arabian coffee</name>
    <dbReference type="NCBI Taxonomy" id="13443"/>
    <lineage>
        <taxon>Eukaryota</taxon>
        <taxon>Viridiplantae</taxon>
        <taxon>Streptophyta</taxon>
        <taxon>Embryophyta</taxon>
        <taxon>Tracheophyta</taxon>
        <taxon>Spermatophyta</taxon>
        <taxon>Magnoliopsida</taxon>
        <taxon>eudicotyledons</taxon>
        <taxon>Gunneridae</taxon>
        <taxon>Pentapetalae</taxon>
        <taxon>asterids</taxon>
        <taxon>lamiids</taxon>
        <taxon>Gentianales</taxon>
        <taxon>Rubiaceae</taxon>
        <taxon>Ixoroideae</taxon>
        <taxon>Gardenieae complex</taxon>
        <taxon>Bertiereae - Coffeeae clade</taxon>
        <taxon>Coffeeae</taxon>
        <taxon>Coffea</taxon>
    </lineage>
</organism>
<accession>A0A6P6VHV9</accession>
<dbReference type="GO" id="GO:0009414">
    <property type="term" value="P:response to water deprivation"/>
    <property type="evidence" value="ECO:0007669"/>
    <property type="project" value="TreeGrafter"/>
</dbReference>
<name>A0A6P6VHV9_COFAR</name>